<comment type="caution">
    <text evidence="1">The sequence shown here is derived from an EMBL/GenBank/DDBJ whole genome shotgun (WGS) entry which is preliminary data.</text>
</comment>
<protein>
    <submittedName>
        <fullName evidence="1">SRPBCC family protein</fullName>
    </submittedName>
</protein>
<dbReference type="CDD" id="cd07821">
    <property type="entry name" value="PYR_PYL_RCAR_like"/>
    <property type="match status" value="1"/>
</dbReference>
<accession>A0A939PH24</accession>
<dbReference type="Gene3D" id="3.30.530.20">
    <property type="match status" value="1"/>
</dbReference>
<dbReference type="AlphaFoldDB" id="A0A939PH24"/>
<dbReference type="Pfam" id="PF10604">
    <property type="entry name" value="Polyketide_cyc2"/>
    <property type="match status" value="1"/>
</dbReference>
<dbReference type="Proteomes" id="UP000669179">
    <property type="component" value="Unassembled WGS sequence"/>
</dbReference>
<evidence type="ECO:0000313" key="1">
    <source>
        <dbReference type="EMBL" id="MBO2452132.1"/>
    </source>
</evidence>
<name>A0A939PH24_9ACTN</name>
<reference evidence="1" key="1">
    <citation type="submission" date="2021-03" db="EMBL/GenBank/DDBJ databases">
        <authorList>
            <person name="Kanchanasin P."/>
            <person name="Saeng-In P."/>
            <person name="Phongsopitanun W."/>
            <person name="Yuki M."/>
            <person name="Kudo T."/>
            <person name="Ohkuma M."/>
            <person name="Tanasupawat S."/>
        </authorList>
    </citation>
    <scope>NUCLEOTIDE SEQUENCE</scope>
    <source>
        <strain evidence="1">GKU 128</strain>
    </source>
</reference>
<sequence>MPYEIEATAVSTAPAEVIFKHLAVAEAWSQWGAFPTKATRERAGDEVPNGVGAIRKIPPAREQVVAYDPPKHYAYIAVAGLPVRHYRADVTMEPKGDNTLIRWRAEFEPKIPGTGPFIRLFLGRAIASFARRVARHSERCEPGCPARLPDEP</sequence>
<gene>
    <name evidence="1" type="ORF">J4573_33940</name>
</gene>
<organism evidence="1 2">
    <name type="scientific">Actinomadura barringtoniae</name>
    <dbReference type="NCBI Taxonomy" id="1427535"/>
    <lineage>
        <taxon>Bacteria</taxon>
        <taxon>Bacillati</taxon>
        <taxon>Actinomycetota</taxon>
        <taxon>Actinomycetes</taxon>
        <taxon>Streptosporangiales</taxon>
        <taxon>Thermomonosporaceae</taxon>
        <taxon>Actinomadura</taxon>
    </lineage>
</organism>
<dbReference type="InterPro" id="IPR019587">
    <property type="entry name" value="Polyketide_cyclase/dehydratase"/>
</dbReference>
<dbReference type="EMBL" id="JAGEOJ010000015">
    <property type="protein sequence ID" value="MBO2452132.1"/>
    <property type="molecule type" value="Genomic_DNA"/>
</dbReference>
<keyword evidence="2" id="KW-1185">Reference proteome</keyword>
<dbReference type="RefSeq" id="WP_208260023.1">
    <property type="nucleotide sequence ID" value="NZ_JAGEOJ010000015.1"/>
</dbReference>
<dbReference type="SUPFAM" id="SSF55961">
    <property type="entry name" value="Bet v1-like"/>
    <property type="match status" value="1"/>
</dbReference>
<evidence type="ECO:0000313" key="2">
    <source>
        <dbReference type="Proteomes" id="UP000669179"/>
    </source>
</evidence>
<dbReference type="InterPro" id="IPR023393">
    <property type="entry name" value="START-like_dom_sf"/>
</dbReference>
<proteinExistence type="predicted"/>